<dbReference type="OrthoDB" id="2449873at2"/>
<evidence type="ECO:0000313" key="3">
    <source>
        <dbReference type="EMBL" id="KUM96864.1"/>
    </source>
</evidence>
<dbReference type="RefSeq" id="WP_066995490.1">
    <property type="nucleotide sequence ID" value="NZ_BNDU01000006.1"/>
</dbReference>
<dbReference type="STRING" id="67285.AQI88_10260"/>
<protein>
    <submittedName>
        <fullName evidence="3">Uncharacterized protein</fullName>
    </submittedName>
</protein>
<feature type="chain" id="PRO_5007101768" evidence="2">
    <location>
        <begin position="27"/>
        <end position="187"/>
    </location>
</feature>
<reference evidence="3 4" key="1">
    <citation type="submission" date="2015-10" db="EMBL/GenBank/DDBJ databases">
        <title>Draft genome sequence of Streptomyces cellostaticus DSM 40189, type strain for the species Streptomyces cellostaticus.</title>
        <authorList>
            <person name="Ruckert C."/>
            <person name="Winkler A."/>
            <person name="Kalinowski J."/>
            <person name="Kampfer P."/>
            <person name="Glaeser S."/>
        </authorList>
    </citation>
    <scope>NUCLEOTIDE SEQUENCE [LARGE SCALE GENOMIC DNA]</scope>
    <source>
        <strain evidence="3 4">DSM 40189</strain>
    </source>
</reference>
<dbReference type="Proteomes" id="UP000054241">
    <property type="component" value="Unassembled WGS sequence"/>
</dbReference>
<accession>A0A101NP55</accession>
<gene>
    <name evidence="3" type="ORF">AQI88_10260</name>
</gene>
<keyword evidence="4" id="KW-1185">Reference proteome</keyword>
<keyword evidence="2" id="KW-0732">Signal</keyword>
<name>A0A101NP55_9ACTN</name>
<feature type="compositionally biased region" description="Low complexity" evidence="1">
    <location>
        <begin position="169"/>
        <end position="181"/>
    </location>
</feature>
<evidence type="ECO:0000313" key="4">
    <source>
        <dbReference type="Proteomes" id="UP000054241"/>
    </source>
</evidence>
<dbReference type="EMBL" id="LMWL01000015">
    <property type="protein sequence ID" value="KUM96864.1"/>
    <property type="molecule type" value="Genomic_DNA"/>
</dbReference>
<organism evidence="3 4">
    <name type="scientific">Streptomyces cellostaticus</name>
    <dbReference type="NCBI Taxonomy" id="67285"/>
    <lineage>
        <taxon>Bacteria</taxon>
        <taxon>Bacillati</taxon>
        <taxon>Actinomycetota</taxon>
        <taxon>Actinomycetes</taxon>
        <taxon>Kitasatosporales</taxon>
        <taxon>Streptomycetaceae</taxon>
        <taxon>Streptomyces</taxon>
    </lineage>
</organism>
<feature type="signal peptide" evidence="2">
    <location>
        <begin position="1"/>
        <end position="26"/>
    </location>
</feature>
<proteinExistence type="predicted"/>
<dbReference type="AlphaFoldDB" id="A0A101NP55"/>
<evidence type="ECO:0000256" key="1">
    <source>
        <dbReference type="SAM" id="MobiDB-lite"/>
    </source>
</evidence>
<feature type="region of interest" description="Disordered" evidence="1">
    <location>
        <begin position="167"/>
        <end position="187"/>
    </location>
</feature>
<sequence>MIARLAGAALTLVSALTLPASAPAHATDQDPFTDPQLVAAYAATAQYRYVPLATADGYEPHLCLARPQGGMGFHYFNESHFGSLDPEKPGALLYEDAGHGTLRLVGVEWVVPVTGKNMQRPRLFGHDFQGPMAGHYPGMPTHYDLHVWLYKKNPSGLFAQWNPNVKCPSSGTQGTQSTQSTKAMAGH</sequence>
<comment type="caution">
    <text evidence="3">The sequence shown here is derived from an EMBL/GenBank/DDBJ whole genome shotgun (WGS) entry which is preliminary data.</text>
</comment>
<evidence type="ECO:0000256" key="2">
    <source>
        <dbReference type="SAM" id="SignalP"/>
    </source>
</evidence>